<gene>
    <name evidence="1" type="ORF">M0R45_006827</name>
</gene>
<dbReference type="AlphaFoldDB" id="A0AAW1YRN2"/>
<accession>A0AAW1YRN2</accession>
<evidence type="ECO:0000313" key="2">
    <source>
        <dbReference type="Proteomes" id="UP001457282"/>
    </source>
</evidence>
<reference evidence="1 2" key="1">
    <citation type="journal article" date="2023" name="G3 (Bethesda)">
        <title>A chromosome-length genome assembly and annotation of blackberry (Rubus argutus, cv. 'Hillquist').</title>
        <authorList>
            <person name="Bruna T."/>
            <person name="Aryal R."/>
            <person name="Dudchenko O."/>
            <person name="Sargent D.J."/>
            <person name="Mead D."/>
            <person name="Buti M."/>
            <person name="Cavallini A."/>
            <person name="Hytonen T."/>
            <person name="Andres J."/>
            <person name="Pham M."/>
            <person name="Weisz D."/>
            <person name="Mascagni F."/>
            <person name="Usai G."/>
            <person name="Natali L."/>
            <person name="Bassil N."/>
            <person name="Fernandez G.E."/>
            <person name="Lomsadze A."/>
            <person name="Armour M."/>
            <person name="Olukolu B."/>
            <person name="Poorten T."/>
            <person name="Britton C."/>
            <person name="Davik J."/>
            <person name="Ashrafi H."/>
            <person name="Aiden E.L."/>
            <person name="Borodovsky M."/>
            <person name="Worthington M."/>
        </authorList>
    </citation>
    <scope>NUCLEOTIDE SEQUENCE [LARGE SCALE GENOMIC DNA]</scope>
    <source>
        <strain evidence="1">PI 553951</strain>
    </source>
</reference>
<dbReference type="EMBL" id="JBEDUW010000001">
    <property type="protein sequence ID" value="KAK9951380.1"/>
    <property type="molecule type" value="Genomic_DNA"/>
</dbReference>
<name>A0AAW1YRN2_RUBAR</name>
<evidence type="ECO:0000313" key="1">
    <source>
        <dbReference type="EMBL" id="KAK9951380.1"/>
    </source>
</evidence>
<organism evidence="1 2">
    <name type="scientific">Rubus argutus</name>
    <name type="common">Southern blackberry</name>
    <dbReference type="NCBI Taxonomy" id="59490"/>
    <lineage>
        <taxon>Eukaryota</taxon>
        <taxon>Viridiplantae</taxon>
        <taxon>Streptophyta</taxon>
        <taxon>Embryophyta</taxon>
        <taxon>Tracheophyta</taxon>
        <taxon>Spermatophyta</taxon>
        <taxon>Magnoliopsida</taxon>
        <taxon>eudicotyledons</taxon>
        <taxon>Gunneridae</taxon>
        <taxon>Pentapetalae</taxon>
        <taxon>rosids</taxon>
        <taxon>fabids</taxon>
        <taxon>Rosales</taxon>
        <taxon>Rosaceae</taxon>
        <taxon>Rosoideae</taxon>
        <taxon>Rosoideae incertae sedis</taxon>
        <taxon>Rubus</taxon>
    </lineage>
</organism>
<sequence length="109" mass="11676">MREKSTGHRAEIGGALRVLRWAWVAGGLKEAGQRKSRQGRDGTAAACFVGVCEEGRTRADGELGSQQIDRRRGLGRMKNRRRIERGTAKLGFAALVASGGEKQLGGGVN</sequence>
<comment type="caution">
    <text evidence="1">The sequence shown here is derived from an EMBL/GenBank/DDBJ whole genome shotgun (WGS) entry which is preliminary data.</text>
</comment>
<proteinExistence type="predicted"/>
<keyword evidence="2" id="KW-1185">Reference proteome</keyword>
<protein>
    <submittedName>
        <fullName evidence="1">Uncharacterized protein</fullName>
    </submittedName>
</protein>
<dbReference type="Proteomes" id="UP001457282">
    <property type="component" value="Unassembled WGS sequence"/>
</dbReference>